<evidence type="ECO:0000256" key="4">
    <source>
        <dbReference type="ARBA" id="ARBA00022801"/>
    </source>
</evidence>
<evidence type="ECO:0000256" key="8">
    <source>
        <dbReference type="ARBA" id="ARBA00022932"/>
    </source>
</evidence>
<evidence type="ECO:0000256" key="7">
    <source>
        <dbReference type="ARBA" id="ARBA00022918"/>
    </source>
</evidence>
<dbReference type="GO" id="GO:0004519">
    <property type="term" value="F:endonuclease activity"/>
    <property type="evidence" value="ECO:0007669"/>
    <property type="project" value="UniProtKB-KW"/>
</dbReference>
<keyword evidence="9" id="KW-0233">DNA recombination</keyword>
<dbReference type="InterPro" id="IPR001584">
    <property type="entry name" value="Integrase_cat-core"/>
</dbReference>
<gene>
    <name evidence="11" type="ORF">Pfra01_000357600</name>
</gene>
<dbReference type="GO" id="GO:0003887">
    <property type="term" value="F:DNA-directed DNA polymerase activity"/>
    <property type="evidence" value="ECO:0007669"/>
    <property type="project" value="UniProtKB-KW"/>
</dbReference>
<evidence type="ECO:0000256" key="9">
    <source>
        <dbReference type="ARBA" id="ARBA00023172"/>
    </source>
</evidence>
<dbReference type="EMBL" id="BSXT01000273">
    <property type="protein sequence ID" value="GMF23106.1"/>
    <property type="molecule type" value="Genomic_DNA"/>
</dbReference>
<evidence type="ECO:0000259" key="10">
    <source>
        <dbReference type="PROSITE" id="PS50994"/>
    </source>
</evidence>
<keyword evidence="7" id="KW-0695">RNA-directed DNA polymerase</keyword>
<keyword evidence="12" id="KW-1185">Reference proteome</keyword>
<reference evidence="11" key="1">
    <citation type="submission" date="2023-04" db="EMBL/GenBank/DDBJ databases">
        <title>Phytophthora fragariaefolia NBRC 109709.</title>
        <authorList>
            <person name="Ichikawa N."/>
            <person name="Sato H."/>
            <person name="Tonouchi N."/>
        </authorList>
    </citation>
    <scope>NUCLEOTIDE SEQUENCE</scope>
    <source>
        <strain evidence="11">NBRC 109709</strain>
    </source>
</reference>
<dbReference type="InterPro" id="IPR012337">
    <property type="entry name" value="RNaseH-like_sf"/>
</dbReference>
<dbReference type="Proteomes" id="UP001165121">
    <property type="component" value="Unassembled WGS sequence"/>
</dbReference>
<accession>A0A9W6U003</accession>
<dbReference type="OrthoDB" id="109270at2759"/>
<name>A0A9W6U003_9STRA</name>
<evidence type="ECO:0000313" key="12">
    <source>
        <dbReference type="Proteomes" id="UP001165121"/>
    </source>
</evidence>
<keyword evidence="2" id="KW-0479">Metal-binding</keyword>
<keyword evidence="1" id="KW-0540">Nuclease</keyword>
<dbReference type="GO" id="GO:0006310">
    <property type="term" value="P:DNA recombination"/>
    <property type="evidence" value="ECO:0007669"/>
    <property type="project" value="UniProtKB-KW"/>
</dbReference>
<sequence>MARQQVTTGMDEKLYDDADVPCWSYKAAKLTRMSYKKITTRRVKKPFQELMSDMCYMGMVTFDGYKHFQLLQDEATRWLLDFLMKRKEDASEVVMKHVKWLLAQGHKIELFNSDQGRELLNTKLGAYLHEHGIEYTWTNTYSPEENGLIERMNGIVAARVRCLLAAVDMPDLLWGEAFHFSIEVGNICATSALGGDTPYFRRFGDRPDVSELRTWGV</sequence>
<organism evidence="11 12">
    <name type="scientific">Phytophthora fragariaefolia</name>
    <dbReference type="NCBI Taxonomy" id="1490495"/>
    <lineage>
        <taxon>Eukaryota</taxon>
        <taxon>Sar</taxon>
        <taxon>Stramenopiles</taxon>
        <taxon>Oomycota</taxon>
        <taxon>Peronosporomycetes</taxon>
        <taxon>Peronosporales</taxon>
        <taxon>Peronosporaceae</taxon>
        <taxon>Phytophthora</taxon>
    </lineage>
</organism>
<keyword evidence="8" id="KW-0239">DNA-directed DNA polymerase</keyword>
<dbReference type="PANTHER" id="PTHR42648">
    <property type="entry name" value="TRANSPOSASE, PUTATIVE-RELATED"/>
    <property type="match status" value="1"/>
</dbReference>
<dbReference type="GO" id="GO:0015074">
    <property type="term" value="P:DNA integration"/>
    <property type="evidence" value="ECO:0007669"/>
    <property type="project" value="UniProtKB-KW"/>
</dbReference>
<evidence type="ECO:0000256" key="2">
    <source>
        <dbReference type="ARBA" id="ARBA00022723"/>
    </source>
</evidence>
<keyword evidence="6" id="KW-0229">DNA integration</keyword>
<dbReference type="InterPro" id="IPR036397">
    <property type="entry name" value="RNaseH_sf"/>
</dbReference>
<evidence type="ECO:0000256" key="6">
    <source>
        <dbReference type="ARBA" id="ARBA00022908"/>
    </source>
</evidence>
<keyword evidence="8" id="KW-0808">Transferase</keyword>
<dbReference type="PROSITE" id="PS50994">
    <property type="entry name" value="INTEGRASE"/>
    <property type="match status" value="1"/>
</dbReference>
<dbReference type="GO" id="GO:0003676">
    <property type="term" value="F:nucleic acid binding"/>
    <property type="evidence" value="ECO:0007669"/>
    <property type="project" value="InterPro"/>
</dbReference>
<dbReference type="Gene3D" id="3.30.420.10">
    <property type="entry name" value="Ribonuclease H-like superfamily/Ribonuclease H"/>
    <property type="match status" value="1"/>
</dbReference>
<dbReference type="GO" id="GO:0016787">
    <property type="term" value="F:hydrolase activity"/>
    <property type="evidence" value="ECO:0007669"/>
    <property type="project" value="UniProtKB-KW"/>
</dbReference>
<evidence type="ECO:0000313" key="11">
    <source>
        <dbReference type="EMBL" id="GMF23106.1"/>
    </source>
</evidence>
<dbReference type="GO" id="GO:0003964">
    <property type="term" value="F:RNA-directed DNA polymerase activity"/>
    <property type="evidence" value="ECO:0007669"/>
    <property type="project" value="UniProtKB-KW"/>
</dbReference>
<dbReference type="AlphaFoldDB" id="A0A9W6U003"/>
<dbReference type="GO" id="GO:0046872">
    <property type="term" value="F:metal ion binding"/>
    <property type="evidence" value="ECO:0007669"/>
    <property type="project" value="UniProtKB-KW"/>
</dbReference>
<evidence type="ECO:0000256" key="3">
    <source>
        <dbReference type="ARBA" id="ARBA00022759"/>
    </source>
</evidence>
<keyword evidence="3" id="KW-0255">Endonuclease</keyword>
<dbReference type="InterPro" id="IPR039537">
    <property type="entry name" value="Retrotran_Ty1/copia-like"/>
</dbReference>
<proteinExistence type="predicted"/>
<keyword evidence="8" id="KW-0548">Nucleotidyltransferase</keyword>
<evidence type="ECO:0000256" key="5">
    <source>
        <dbReference type="ARBA" id="ARBA00022842"/>
    </source>
</evidence>
<keyword evidence="5" id="KW-0460">Magnesium</keyword>
<evidence type="ECO:0000256" key="1">
    <source>
        <dbReference type="ARBA" id="ARBA00022722"/>
    </source>
</evidence>
<dbReference type="Pfam" id="PF00665">
    <property type="entry name" value="rve"/>
    <property type="match status" value="1"/>
</dbReference>
<dbReference type="PANTHER" id="PTHR42648:SF11">
    <property type="entry name" value="TRANSPOSON TY4-P GAG-POL POLYPROTEIN"/>
    <property type="match status" value="1"/>
</dbReference>
<keyword evidence="4" id="KW-0378">Hydrolase</keyword>
<dbReference type="SUPFAM" id="SSF53098">
    <property type="entry name" value="Ribonuclease H-like"/>
    <property type="match status" value="1"/>
</dbReference>
<comment type="caution">
    <text evidence="11">The sequence shown here is derived from an EMBL/GenBank/DDBJ whole genome shotgun (WGS) entry which is preliminary data.</text>
</comment>
<feature type="domain" description="Integrase catalytic" evidence="10">
    <location>
        <begin position="42"/>
        <end position="206"/>
    </location>
</feature>
<protein>
    <submittedName>
        <fullName evidence="11">Unnamed protein product</fullName>
    </submittedName>
</protein>